<dbReference type="PANTHER" id="PTHR20884:SF8">
    <property type="entry name" value="GDP-D-GLUCOSE PHOSPHORYLASE 1"/>
    <property type="match status" value="1"/>
</dbReference>
<dbReference type="AlphaFoldDB" id="A0AAE3P0W1"/>
<dbReference type="InterPro" id="IPR043171">
    <property type="entry name" value="Ap4A_phos1/2-like"/>
</dbReference>
<dbReference type="Pfam" id="PF26216">
    <property type="entry name" value="GDPGP1_C"/>
    <property type="match status" value="1"/>
</dbReference>
<dbReference type="RefSeq" id="WP_321535984.1">
    <property type="nucleotide sequence ID" value="NZ_JARGDL010000011.1"/>
</dbReference>
<dbReference type="InterPro" id="IPR026506">
    <property type="entry name" value="GDPGP"/>
</dbReference>
<evidence type="ECO:0000256" key="1">
    <source>
        <dbReference type="ARBA" id="ARBA00000063"/>
    </source>
</evidence>
<dbReference type="Proteomes" id="UP001221302">
    <property type="component" value="Unassembled WGS sequence"/>
</dbReference>
<name>A0AAE3P0W1_9BACT</name>
<gene>
    <name evidence="7" type="ORF">P0M35_08640</name>
</gene>
<evidence type="ECO:0000256" key="3">
    <source>
        <dbReference type="ARBA" id="ARBA00012507"/>
    </source>
</evidence>
<dbReference type="EC" id="2.7.7.78" evidence="3"/>
<feature type="domain" description="DUF4922" evidence="5">
    <location>
        <begin position="26"/>
        <end position="172"/>
    </location>
</feature>
<keyword evidence="8" id="KW-1185">Reference proteome</keyword>
<dbReference type="GO" id="GO:0080048">
    <property type="term" value="F:GDP-D-glucose phosphorylase activity"/>
    <property type="evidence" value="ECO:0007669"/>
    <property type="project" value="InterPro"/>
</dbReference>
<dbReference type="GO" id="GO:0000166">
    <property type="term" value="F:nucleotide binding"/>
    <property type="evidence" value="ECO:0007669"/>
    <property type="project" value="UniProtKB-KW"/>
</dbReference>
<evidence type="ECO:0000259" key="5">
    <source>
        <dbReference type="Pfam" id="PF16269"/>
    </source>
</evidence>
<dbReference type="GO" id="GO:0005737">
    <property type="term" value="C:cytoplasm"/>
    <property type="evidence" value="ECO:0007669"/>
    <property type="project" value="UniProtKB-SubCell"/>
</dbReference>
<comment type="function">
    <text evidence="2">Specific and highly efficient GDP-D-glucose phosphorylase regulating the levels of GDP-D-glucose in cells.</text>
</comment>
<dbReference type="Pfam" id="PF16269">
    <property type="entry name" value="DUF4922"/>
    <property type="match status" value="1"/>
</dbReference>
<feature type="domain" description="GDPGP1-like C-terminal" evidence="6">
    <location>
        <begin position="192"/>
        <end position="322"/>
    </location>
</feature>
<proteinExistence type="predicted"/>
<evidence type="ECO:0000313" key="7">
    <source>
        <dbReference type="EMBL" id="MDF1612215.1"/>
    </source>
</evidence>
<dbReference type="Gene3D" id="3.30.428.70">
    <property type="match status" value="1"/>
</dbReference>
<dbReference type="GO" id="GO:0016787">
    <property type="term" value="F:hydrolase activity"/>
    <property type="evidence" value="ECO:0007669"/>
    <property type="project" value="UniProtKB-KW"/>
</dbReference>
<evidence type="ECO:0000313" key="8">
    <source>
        <dbReference type="Proteomes" id="UP001221302"/>
    </source>
</evidence>
<evidence type="ECO:0000256" key="4">
    <source>
        <dbReference type="ARBA" id="ARBA00018857"/>
    </source>
</evidence>
<evidence type="ECO:0000259" key="6">
    <source>
        <dbReference type="Pfam" id="PF26216"/>
    </source>
</evidence>
<protein>
    <recommendedName>
        <fullName evidence="4">GDP-D-glucose phosphorylase 1</fullName>
        <ecNumber evidence="3">2.7.7.78</ecNumber>
    </recommendedName>
</protein>
<comment type="catalytic activity">
    <reaction evidence="1">
        <text>GDP-alpha-D-glucose + phosphate = alpha-D-glucose 1-phosphate + GDP + H(+)</text>
        <dbReference type="Rhea" id="RHEA:30387"/>
        <dbReference type="ChEBI" id="CHEBI:15378"/>
        <dbReference type="ChEBI" id="CHEBI:43474"/>
        <dbReference type="ChEBI" id="CHEBI:58189"/>
        <dbReference type="ChEBI" id="CHEBI:58601"/>
        <dbReference type="ChEBI" id="CHEBI:62230"/>
        <dbReference type="EC" id="2.7.7.78"/>
    </reaction>
</comment>
<dbReference type="GO" id="GO:0006006">
    <property type="term" value="P:glucose metabolic process"/>
    <property type="evidence" value="ECO:0007669"/>
    <property type="project" value="TreeGrafter"/>
</dbReference>
<sequence>MFDEVKRNLYLETDESLTLDKKTNLLFEQQTENWQLAKNGYSSLKLVGKKIFEFDDFIIEAHYNPGRIVSSSAKVDEKSIKERPCFLCINNLPEDQKAVKIDDKYILLVNPFPIFDKHFTIPHVQHIPQTIKENFKSLLAISEKLNKDFSIFYNGPKCGASAPDHLHFQAGNFGFMRIDNEFYSILNKYGKLINDSNEYTTTAVTNYLRNFISIESNEIKPLTNEFMRIYDILSEGLNDEPMLNIICTYNNFWKVIIFPRKKHRPTYFFEEGENKILISPAAVDMGGVLIFPREEDFNKIDKETVIDIYSQVTFSNDEMSNLIKKLKV</sequence>
<dbReference type="EMBL" id="JARGDL010000011">
    <property type="protein sequence ID" value="MDF1612215.1"/>
    <property type="molecule type" value="Genomic_DNA"/>
</dbReference>
<dbReference type="GO" id="GO:0005085">
    <property type="term" value="F:guanyl-nucleotide exchange factor activity"/>
    <property type="evidence" value="ECO:0007669"/>
    <property type="project" value="UniProtKB-KW"/>
</dbReference>
<organism evidence="7 8">
    <name type="scientific">Stygiobacter electus</name>
    <dbReference type="NCBI Taxonomy" id="3032292"/>
    <lineage>
        <taxon>Bacteria</taxon>
        <taxon>Pseudomonadati</taxon>
        <taxon>Ignavibacteriota</taxon>
        <taxon>Ignavibacteria</taxon>
        <taxon>Ignavibacteriales</taxon>
        <taxon>Melioribacteraceae</taxon>
        <taxon>Stygiobacter</taxon>
    </lineage>
</organism>
<evidence type="ECO:0000256" key="2">
    <source>
        <dbReference type="ARBA" id="ARBA00003049"/>
    </source>
</evidence>
<dbReference type="InterPro" id="IPR046320">
    <property type="entry name" value="DUF4922"/>
</dbReference>
<dbReference type="PANTHER" id="PTHR20884">
    <property type="entry name" value="GDP-D-GLUCOSE PHOSPHORYLASE 1"/>
    <property type="match status" value="1"/>
</dbReference>
<comment type="caution">
    <text evidence="7">The sequence shown here is derived from an EMBL/GenBank/DDBJ whole genome shotgun (WGS) entry which is preliminary data.</text>
</comment>
<dbReference type="InterPro" id="IPR036265">
    <property type="entry name" value="HIT-like_sf"/>
</dbReference>
<reference evidence="7" key="1">
    <citation type="submission" date="2023-03" db="EMBL/GenBank/DDBJ databases">
        <title>Stygiobacter electus gen. nov., sp. nov., facultatively anaerobic thermotolerant bacterium of the class Ignavibacteria from a well of Yessentuki mineral water deposit.</title>
        <authorList>
            <person name="Podosokorskaya O.A."/>
            <person name="Elcheninov A.G."/>
            <person name="Petrova N.F."/>
            <person name="Zavarzina D.G."/>
            <person name="Kublanov I.V."/>
            <person name="Merkel A.Y."/>
        </authorList>
    </citation>
    <scope>NUCLEOTIDE SEQUENCE</scope>
    <source>
        <strain evidence="7">09-Me</strain>
    </source>
</reference>
<accession>A0AAE3P0W1</accession>
<dbReference type="InterPro" id="IPR058865">
    <property type="entry name" value="GDPGP1_C"/>
</dbReference>
<dbReference type="SUPFAM" id="SSF54197">
    <property type="entry name" value="HIT-like"/>
    <property type="match status" value="1"/>
</dbReference>